<gene>
    <name evidence="2" type="ORF">CC80DRAFT_81631</name>
</gene>
<evidence type="ECO:0000313" key="3">
    <source>
        <dbReference type="Proteomes" id="UP000800035"/>
    </source>
</evidence>
<feature type="compositionally biased region" description="Basic and acidic residues" evidence="1">
    <location>
        <begin position="1"/>
        <end position="15"/>
    </location>
</feature>
<organism evidence="2 3">
    <name type="scientific">Byssothecium circinans</name>
    <dbReference type="NCBI Taxonomy" id="147558"/>
    <lineage>
        <taxon>Eukaryota</taxon>
        <taxon>Fungi</taxon>
        <taxon>Dikarya</taxon>
        <taxon>Ascomycota</taxon>
        <taxon>Pezizomycotina</taxon>
        <taxon>Dothideomycetes</taxon>
        <taxon>Pleosporomycetidae</taxon>
        <taxon>Pleosporales</taxon>
        <taxon>Massarineae</taxon>
        <taxon>Massarinaceae</taxon>
        <taxon>Byssothecium</taxon>
    </lineage>
</organism>
<feature type="region of interest" description="Disordered" evidence="1">
    <location>
        <begin position="89"/>
        <end position="122"/>
    </location>
</feature>
<proteinExistence type="predicted"/>
<sequence>MVPERSDTSGYEERKRRCNRRPADPAIDLDYAATAPSNRRFNPSSESPHDLPRGREDSAAAEIVRDAGGLWVDPMDQPYAQPTMRAQELEASSFSSPNWRNKNRAIHPDSFPGKKRVGRGENTSRALNEEKFIICGCRIYSLHRRRHHRGVSRWVLRYHE</sequence>
<feature type="region of interest" description="Disordered" evidence="1">
    <location>
        <begin position="1"/>
        <end position="58"/>
    </location>
</feature>
<reference evidence="2" key="1">
    <citation type="journal article" date="2020" name="Stud. Mycol.">
        <title>101 Dothideomycetes genomes: a test case for predicting lifestyles and emergence of pathogens.</title>
        <authorList>
            <person name="Haridas S."/>
            <person name="Albert R."/>
            <person name="Binder M."/>
            <person name="Bloem J."/>
            <person name="Labutti K."/>
            <person name="Salamov A."/>
            <person name="Andreopoulos B."/>
            <person name="Baker S."/>
            <person name="Barry K."/>
            <person name="Bills G."/>
            <person name="Bluhm B."/>
            <person name="Cannon C."/>
            <person name="Castanera R."/>
            <person name="Culley D."/>
            <person name="Daum C."/>
            <person name="Ezra D."/>
            <person name="Gonzalez J."/>
            <person name="Henrissat B."/>
            <person name="Kuo A."/>
            <person name="Liang C."/>
            <person name="Lipzen A."/>
            <person name="Lutzoni F."/>
            <person name="Magnuson J."/>
            <person name="Mondo S."/>
            <person name="Nolan M."/>
            <person name="Ohm R."/>
            <person name="Pangilinan J."/>
            <person name="Park H.-J."/>
            <person name="Ramirez L."/>
            <person name="Alfaro M."/>
            <person name="Sun H."/>
            <person name="Tritt A."/>
            <person name="Yoshinaga Y."/>
            <person name="Zwiers L.-H."/>
            <person name="Turgeon B."/>
            <person name="Goodwin S."/>
            <person name="Spatafora J."/>
            <person name="Crous P."/>
            <person name="Grigoriev I."/>
        </authorList>
    </citation>
    <scope>NUCLEOTIDE SEQUENCE</scope>
    <source>
        <strain evidence="2">CBS 675.92</strain>
    </source>
</reference>
<feature type="compositionally biased region" description="Polar residues" evidence="1">
    <location>
        <begin position="35"/>
        <end position="46"/>
    </location>
</feature>
<evidence type="ECO:0000313" key="2">
    <source>
        <dbReference type="EMBL" id="KAF1955889.1"/>
    </source>
</evidence>
<dbReference type="EMBL" id="ML976993">
    <property type="protein sequence ID" value="KAF1955889.1"/>
    <property type="molecule type" value="Genomic_DNA"/>
</dbReference>
<protein>
    <submittedName>
        <fullName evidence="2">Uncharacterized protein</fullName>
    </submittedName>
</protein>
<keyword evidence="3" id="KW-1185">Reference proteome</keyword>
<feature type="compositionally biased region" description="Basic and acidic residues" evidence="1">
    <location>
        <begin position="47"/>
        <end position="58"/>
    </location>
</feature>
<name>A0A6A5TVW9_9PLEO</name>
<feature type="compositionally biased region" description="Polar residues" evidence="1">
    <location>
        <begin position="90"/>
        <end position="100"/>
    </location>
</feature>
<accession>A0A6A5TVW9</accession>
<dbReference type="AlphaFoldDB" id="A0A6A5TVW9"/>
<evidence type="ECO:0000256" key="1">
    <source>
        <dbReference type="SAM" id="MobiDB-lite"/>
    </source>
</evidence>
<dbReference type="Proteomes" id="UP000800035">
    <property type="component" value="Unassembled WGS sequence"/>
</dbReference>